<dbReference type="EMBL" id="CAOQHR010000011">
    <property type="protein sequence ID" value="CAI6340856.1"/>
    <property type="molecule type" value="Genomic_DNA"/>
</dbReference>
<protein>
    <recommendedName>
        <fullName evidence="3">Lipoprotein</fullName>
    </recommendedName>
</protein>
<proteinExistence type="predicted"/>
<reference evidence="1" key="1">
    <citation type="submission" date="2023-01" db="EMBL/GenBank/DDBJ databases">
        <authorList>
            <person name="Van Ghelder C."/>
            <person name="Rancurel C."/>
        </authorList>
    </citation>
    <scope>NUCLEOTIDE SEQUENCE</scope>
    <source>
        <strain evidence="1">CNCM I-4278</strain>
    </source>
</reference>
<organism evidence="1 2">
    <name type="scientific">Periconia digitata</name>
    <dbReference type="NCBI Taxonomy" id="1303443"/>
    <lineage>
        <taxon>Eukaryota</taxon>
        <taxon>Fungi</taxon>
        <taxon>Dikarya</taxon>
        <taxon>Ascomycota</taxon>
        <taxon>Pezizomycotina</taxon>
        <taxon>Dothideomycetes</taxon>
        <taxon>Pleosporomycetidae</taxon>
        <taxon>Pleosporales</taxon>
        <taxon>Massarineae</taxon>
        <taxon>Periconiaceae</taxon>
        <taxon>Periconia</taxon>
    </lineage>
</organism>
<gene>
    <name evidence="1" type="ORF">PDIGIT_LOCUS14041</name>
</gene>
<accession>A0A9W4UTU7</accession>
<sequence length="55" mass="6594">MQVKIKSRSYQFESRLCLVPYLCVSILSSCSRPKHYSKKHTWNLWTVANNKTRYI</sequence>
<dbReference type="PROSITE" id="PS51257">
    <property type="entry name" value="PROKAR_LIPOPROTEIN"/>
    <property type="match status" value="1"/>
</dbReference>
<dbReference type="Proteomes" id="UP001152607">
    <property type="component" value="Unassembled WGS sequence"/>
</dbReference>
<evidence type="ECO:0008006" key="3">
    <source>
        <dbReference type="Google" id="ProtNLM"/>
    </source>
</evidence>
<dbReference type="AlphaFoldDB" id="A0A9W4UTU7"/>
<keyword evidence="2" id="KW-1185">Reference proteome</keyword>
<evidence type="ECO:0000313" key="1">
    <source>
        <dbReference type="EMBL" id="CAI6340856.1"/>
    </source>
</evidence>
<evidence type="ECO:0000313" key="2">
    <source>
        <dbReference type="Proteomes" id="UP001152607"/>
    </source>
</evidence>
<comment type="caution">
    <text evidence="1">The sequence shown here is derived from an EMBL/GenBank/DDBJ whole genome shotgun (WGS) entry which is preliminary data.</text>
</comment>
<name>A0A9W4UTU7_9PLEO</name>